<gene>
    <name evidence="1" type="ORF">AYP82_03445</name>
</gene>
<dbReference type="Proteomes" id="UP000198437">
    <property type="component" value="Unassembled WGS sequence"/>
</dbReference>
<protein>
    <recommendedName>
        <fullName evidence="3">Transposase</fullName>
    </recommendedName>
</protein>
<name>A0A1C2D5A6_9LACO</name>
<evidence type="ECO:0008006" key="3">
    <source>
        <dbReference type="Google" id="ProtNLM"/>
    </source>
</evidence>
<proteinExistence type="predicted"/>
<organism evidence="1 2">
    <name type="scientific">Lactobacillus crispatus</name>
    <dbReference type="NCBI Taxonomy" id="47770"/>
    <lineage>
        <taxon>Bacteria</taxon>
        <taxon>Bacillati</taxon>
        <taxon>Bacillota</taxon>
        <taxon>Bacilli</taxon>
        <taxon>Lactobacillales</taxon>
        <taxon>Lactobacillaceae</taxon>
        <taxon>Lactobacillus</taxon>
    </lineage>
</organism>
<evidence type="ECO:0000313" key="1">
    <source>
        <dbReference type="EMBL" id="OXC20890.1"/>
    </source>
</evidence>
<comment type="caution">
    <text evidence="1">The sequence shown here is derived from an EMBL/GenBank/DDBJ whole genome shotgun (WGS) entry which is preliminary data.</text>
</comment>
<dbReference type="RefSeq" id="WP_013086035.1">
    <property type="nucleotide sequence ID" value="NZ_MCJG01000011.1"/>
</dbReference>
<reference evidence="1 2" key="1">
    <citation type="submission" date="2016-05" db="EMBL/GenBank/DDBJ databases">
        <authorList>
            <person name="Johnson T.J."/>
            <person name="Youmans B.P."/>
            <person name="Case K.A."/>
        </authorList>
    </citation>
    <scope>NUCLEOTIDE SEQUENCE [LARGE SCALE GENOMIC DNA]</scope>
    <source>
        <strain evidence="1 2">UMNLC6</strain>
    </source>
</reference>
<accession>A0A1C2D5A6</accession>
<evidence type="ECO:0000313" key="2">
    <source>
        <dbReference type="Proteomes" id="UP000198437"/>
    </source>
</evidence>
<dbReference type="EMBL" id="LYQW01000048">
    <property type="protein sequence ID" value="OXC20890.1"/>
    <property type="molecule type" value="Genomic_DNA"/>
</dbReference>
<sequence>MKNGQLKPGYNIQAATTDQYVVDYAIFPNPTDFKTLEPVFGHLKNVFGMRRTHLRGKKRSKPILA</sequence>
<dbReference type="AlphaFoldDB" id="A0A1C2D5A6"/>